<organism evidence="1 2">
    <name type="scientific">Denitratisoma oestradiolicum</name>
    <dbReference type="NCBI Taxonomy" id="311182"/>
    <lineage>
        <taxon>Bacteria</taxon>
        <taxon>Pseudomonadati</taxon>
        <taxon>Pseudomonadota</taxon>
        <taxon>Betaproteobacteria</taxon>
        <taxon>Nitrosomonadales</taxon>
        <taxon>Sterolibacteriaceae</taxon>
        <taxon>Denitratisoma</taxon>
    </lineage>
</organism>
<evidence type="ECO:0000313" key="1">
    <source>
        <dbReference type="EMBL" id="CAB1367907.1"/>
    </source>
</evidence>
<proteinExistence type="predicted"/>
<name>A0A6S6XV36_9PROT</name>
<dbReference type="Proteomes" id="UP000515733">
    <property type="component" value="Chromosome"/>
</dbReference>
<protein>
    <recommendedName>
        <fullName evidence="3">Cobalt transport protein</fullName>
    </recommendedName>
</protein>
<evidence type="ECO:0000313" key="2">
    <source>
        <dbReference type="Proteomes" id="UP000515733"/>
    </source>
</evidence>
<accession>A0A6S6XV36</accession>
<keyword evidence="2" id="KW-1185">Reference proteome</keyword>
<evidence type="ECO:0008006" key="3">
    <source>
        <dbReference type="Google" id="ProtNLM"/>
    </source>
</evidence>
<dbReference type="RefSeq" id="WP_145770027.1">
    <property type="nucleotide sequence ID" value="NZ_LR778301.1"/>
</dbReference>
<dbReference type="AlphaFoldDB" id="A0A6S6XV36"/>
<gene>
    <name evidence="1" type="ORF">DENOEST_0742</name>
</gene>
<dbReference type="OrthoDB" id="8563402at2"/>
<dbReference type="KEGG" id="doe:DENOEST_0742"/>
<dbReference type="EMBL" id="LR778301">
    <property type="protein sequence ID" value="CAB1367907.1"/>
    <property type="molecule type" value="Genomic_DNA"/>
</dbReference>
<sequence length="198" mass="21571">MFHPASLLLAWGAGVFALQQLDLRGIAGMAALALVAAVWVNAGMLLIMVRRVRWLLASVVILFLWMTPGVFVSGVLGKLGITVEGAWAALEHLLRLLAIIALLALLLARLSADSIVAGLYTLLAPWVPFGLERRSLAVRLMLTLEYVAEEGHRGWRELFLANKTEESGCVRLPRSAWRLGDGLFLGVVILLVLSLGWP</sequence>
<reference evidence="1 2" key="1">
    <citation type="submission" date="2020-03" db="EMBL/GenBank/DDBJ databases">
        <authorList>
            <consortium name="Genoscope - CEA"/>
            <person name="William W."/>
        </authorList>
    </citation>
    <scope>NUCLEOTIDE SEQUENCE [LARGE SCALE GENOMIC DNA]</scope>
    <source>
        <strain evidence="2">DSM 16959</strain>
    </source>
</reference>